<evidence type="ECO:0000256" key="5">
    <source>
        <dbReference type="ARBA" id="ARBA00023136"/>
    </source>
</evidence>
<gene>
    <name evidence="8" type="primary">atpC</name>
    <name evidence="13" type="ORF">A2Y57_00185</name>
</gene>
<dbReference type="NCBIfam" id="TIGR01216">
    <property type="entry name" value="ATP_synt_epsi"/>
    <property type="match status" value="1"/>
</dbReference>
<dbReference type="SUPFAM" id="SSF46604">
    <property type="entry name" value="Epsilon subunit of F1F0-ATP synthase C-terminal domain"/>
    <property type="match status" value="1"/>
</dbReference>
<reference evidence="13 14" key="1">
    <citation type="journal article" date="2016" name="Nat. Commun.">
        <title>Thousands of microbial genomes shed light on interconnected biogeochemical processes in an aquifer system.</title>
        <authorList>
            <person name="Anantharaman K."/>
            <person name="Brown C.T."/>
            <person name="Hug L.A."/>
            <person name="Sharon I."/>
            <person name="Castelle C.J."/>
            <person name="Probst A.J."/>
            <person name="Thomas B.C."/>
            <person name="Singh A."/>
            <person name="Wilkins M.J."/>
            <person name="Karaoz U."/>
            <person name="Brodie E.L."/>
            <person name="Williams K.H."/>
            <person name="Hubbard S.S."/>
            <person name="Banfield J.F."/>
        </authorList>
    </citation>
    <scope>NUCLEOTIDE SEQUENCE [LARGE SCALE GENOMIC DNA]</scope>
</reference>
<comment type="similarity">
    <text evidence="2 8 9">Belongs to the ATPase epsilon chain family.</text>
</comment>
<evidence type="ECO:0000256" key="4">
    <source>
        <dbReference type="ARBA" id="ARBA00023065"/>
    </source>
</evidence>
<feature type="coiled-coil region" evidence="10">
    <location>
        <begin position="86"/>
        <end position="113"/>
    </location>
</feature>
<keyword evidence="8" id="KW-0375">Hydrogen ion transport</keyword>
<dbReference type="InterPro" id="IPR036794">
    <property type="entry name" value="ATP_F1_dsu/esu_C_sf"/>
</dbReference>
<dbReference type="GO" id="GO:0005524">
    <property type="term" value="F:ATP binding"/>
    <property type="evidence" value="ECO:0007669"/>
    <property type="project" value="UniProtKB-UniRule"/>
</dbReference>
<dbReference type="EMBL" id="MHCQ01000048">
    <property type="protein sequence ID" value="OGY23069.1"/>
    <property type="molecule type" value="Genomic_DNA"/>
</dbReference>
<evidence type="ECO:0000313" key="13">
    <source>
        <dbReference type="EMBL" id="OGY23069.1"/>
    </source>
</evidence>
<proteinExistence type="inferred from homology"/>
<evidence type="ECO:0000256" key="6">
    <source>
        <dbReference type="ARBA" id="ARBA00023196"/>
    </source>
</evidence>
<dbReference type="CDD" id="cd12152">
    <property type="entry name" value="F1-ATPase_delta"/>
    <property type="match status" value="1"/>
</dbReference>
<evidence type="ECO:0000256" key="9">
    <source>
        <dbReference type="RuleBase" id="RU003656"/>
    </source>
</evidence>
<evidence type="ECO:0000259" key="11">
    <source>
        <dbReference type="Pfam" id="PF00401"/>
    </source>
</evidence>
<keyword evidence="5 8" id="KW-0472">Membrane</keyword>
<dbReference type="InterPro" id="IPR001469">
    <property type="entry name" value="ATP_synth_F1_dsu/esu"/>
</dbReference>
<dbReference type="Gene3D" id="1.20.5.440">
    <property type="entry name" value="ATP synthase delta/epsilon subunit, C-terminal domain"/>
    <property type="match status" value="1"/>
</dbReference>
<feature type="domain" description="ATP synthase epsilon subunit C-terminal" evidence="11">
    <location>
        <begin position="86"/>
        <end position="131"/>
    </location>
</feature>
<evidence type="ECO:0000256" key="8">
    <source>
        <dbReference type="HAMAP-Rule" id="MF_00530"/>
    </source>
</evidence>
<name>A0A1G1W5Y6_9BACT</name>
<keyword evidence="10" id="KW-0175">Coiled coil</keyword>
<evidence type="ECO:0000256" key="3">
    <source>
        <dbReference type="ARBA" id="ARBA00022448"/>
    </source>
</evidence>
<evidence type="ECO:0000259" key="12">
    <source>
        <dbReference type="Pfam" id="PF02823"/>
    </source>
</evidence>
<comment type="subunit">
    <text evidence="8 9">F-type ATPases have 2 components, CF(1) - the catalytic core - and CF(0) - the membrane proton channel. CF(1) has five subunits: alpha(3), beta(3), gamma(1), delta(1), epsilon(1). CF(0) has three main subunits: a, b and c.</text>
</comment>
<dbReference type="GO" id="GO:0045259">
    <property type="term" value="C:proton-transporting ATP synthase complex"/>
    <property type="evidence" value="ECO:0007669"/>
    <property type="project" value="UniProtKB-KW"/>
</dbReference>
<accession>A0A1G1W5Y6</accession>
<dbReference type="InterPro" id="IPR020547">
    <property type="entry name" value="ATP_synth_F1_esu_C"/>
</dbReference>
<comment type="function">
    <text evidence="8">Produces ATP from ADP in the presence of a proton gradient across the membrane.</text>
</comment>
<comment type="caution">
    <text evidence="13">The sequence shown here is derived from an EMBL/GenBank/DDBJ whole genome shotgun (WGS) entry which is preliminary data.</text>
</comment>
<dbReference type="PANTHER" id="PTHR13822:SF10">
    <property type="entry name" value="ATP SYNTHASE EPSILON CHAIN, CHLOROPLASTIC"/>
    <property type="match status" value="1"/>
</dbReference>
<protein>
    <recommendedName>
        <fullName evidence="8">ATP synthase epsilon chain</fullName>
    </recommendedName>
    <alternativeName>
        <fullName evidence="8">ATP synthase F1 sector epsilon subunit</fullName>
    </alternativeName>
    <alternativeName>
        <fullName evidence="8">F-ATPase epsilon subunit</fullName>
    </alternativeName>
</protein>
<feature type="domain" description="ATP synthase F1 complex delta/epsilon subunit N-terminal" evidence="12">
    <location>
        <begin position="4"/>
        <end position="81"/>
    </location>
</feature>
<evidence type="ECO:0000256" key="10">
    <source>
        <dbReference type="SAM" id="Coils"/>
    </source>
</evidence>
<keyword evidence="6 8" id="KW-0139">CF(1)</keyword>
<dbReference type="Proteomes" id="UP000177103">
    <property type="component" value="Unassembled WGS sequence"/>
</dbReference>
<dbReference type="PANTHER" id="PTHR13822">
    <property type="entry name" value="ATP SYNTHASE DELTA/EPSILON CHAIN"/>
    <property type="match status" value="1"/>
</dbReference>
<evidence type="ECO:0000256" key="1">
    <source>
        <dbReference type="ARBA" id="ARBA00004202"/>
    </source>
</evidence>
<dbReference type="GO" id="GO:0005886">
    <property type="term" value="C:plasma membrane"/>
    <property type="evidence" value="ECO:0007669"/>
    <property type="project" value="UniProtKB-SubCell"/>
</dbReference>
<keyword evidence="3 8" id="KW-0813">Transport</keyword>
<evidence type="ECO:0000256" key="7">
    <source>
        <dbReference type="ARBA" id="ARBA00023310"/>
    </source>
</evidence>
<dbReference type="InterPro" id="IPR020546">
    <property type="entry name" value="ATP_synth_F1_dsu/esu_N"/>
</dbReference>
<dbReference type="GO" id="GO:0046933">
    <property type="term" value="F:proton-transporting ATP synthase activity, rotational mechanism"/>
    <property type="evidence" value="ECO:0007669"/>
    <property type="project" value="UniProtKB-UniRule"/>
</dbReference>
<organism evidence="13 14">
    <name type="scientific">Candidatus Woykebacteria bacterium RBG_13_40_7b</name>
    <dbReference type="NCBI Taxonomy" id="1802594"/>
    <lineage>
        <taxon>Bacteria</taxon>
        <taxon>Candidatus Woykeibacteriota</taxon>
    </lineage>
</organism>
<dbReference type="AlphaFoldDB" id="A0A1G1W5Y6"/>
<keyword evidence="8" id="KW-1003">Cell membrane</keyword>
<keyword evidence="7 8" id="KW-0066">ATP synthesis</keyword>
<dbReference type="Gene3D" id="2.60.15.10">
    <property type="entry name" value="F0F1 ATP synthase delta/epsilon subunit, N-terminal"/>
    <property type="match status" value="1"/>
</dbReference>
<keyword evidence="4 8" id="KW-0406">Ion transport</keyword>
<dbReference type="Pfam" id="PF00401">
    <property type="entry name" value="ATP-synt_DE"/>
    <property type="match status" value="1"/>
</dbReference>
<comment type="subcellular location">
    <subcellularLocation>
        <location evidence="1 8">Cell membrane</location>
        <topology evidence="1 8">Peripheral membrane protein</topology>
    </subcellularLocation>
</comment>
<evidence type="ECO:0000313" key="14">
    <source>
        <dbReference type="Proteomes" id="UP000177103"/>
    </source>
</evidence>
<dbReference type="HAMAP" id="MF_00530">
    <property type="entry name" value="ATP_synth_epsil_bac"/>
    <property type="match status" value="1"/>
</dbReference>
<dbReference type="Pfam" id="PF02823">
    <property type="entry name" value="ATP-synt_DE_N"/>
    <property type="match status" value="1"/>
</dbReference>
<dbReference type="InterPro" id="IPR036771">
    <property type="entry name" value="ATPsynth_dsu/esu_N"/>
</dbReference>
<dbReference type="SUPFAM" id="SSF51344">
    <property type="entry name" value="Epsilon subunit of F1F0-ATP synthase N-terminal domain"/>
    <property type="match status" value="1"/>
</dbReference>
<sequence>MTTFHLQIVTPEKEVYVDSADELIVPGAEGPLAIVPGHTPLLTSLNPGELTIKKGKETIHLAIGSGFIEITQKTVKVLTDLASKPEEISEKEVEEARRRAQEALKEKHRLSDEEYASAAATLQKALAQLKVKRRHVPKGVKTAETAL</sequence>
<evidence type="ECO:0000256" key="2">
    <source>
        <dbReference type="ARBA" id="ARBA00005712"/>
    </source>
</evidence>